<sequence length="146" mass="15797">MAYEGRWEKLQMKVSQMETTREFERVSHGRSSGRRILIVIGLVVFVVFAIAAWVCFGISATLASSVGGEYLYMTGEVPWESHPLYFAGIYGGIAFALSGGALAGAVLAASLHTPLQVRHFVLPVLVLGVLAAATYYICWMLVPAAI</sequence>
<reference evidence="2 3" key="1">
    <citation type="submission" date="2015-02" db="EMBL/GenBank/DDBJ databases">
        <title>Draft genome sequences of ten Microbacterium spp. with emphasis on heavy metal contaminated environments.</title>
        <authorList>
            <person name="Corretto E."/>
        </authorList>
    </citation>
    <scope>NUCLEOTIDE SEQUENCE [LARGE SCALE GENOMIC DNA]</scope>
    <source>
        <strain evidence="2 3">BEL163</strain>
    </source>
</reference>
<dbReference type="EMBL" id="JYIV01000024">
    <property type="protein sequence ID" value="KJL22974.1"/>
    <property type="molecule type" value="Genomic_DNA"/>
</dbReference>
<name>A0A0F0KR68_9MICO</name>
<evidence type="ECO:0000313" key="3">
    <source>
        <dbReference type="Proteomes" id="UP000033725"/>
    </source>
</evidence>
<accession>A0A0F0KR68</accession>
<dbReference type="AlphaFoldDB" id="A0A0F0KR68"/>
<dbReference type="Proteomes" id="UP000033725">
    <property type="component" value="Unassembled WGS sequence"/>
</dbReference>
<keyword evidence="1" id="KW-0812">Transmembrane</keyword>
<feature type="transmembrane region" description="Helical" evidence="1">
    <location>
        <begin position="84"/>
        <end position="108"/>
    </location>
</feature>
<keyword evidence="1" id="KW-1133">Transmembrane helix</keyword>
<proteinExistence type="predicted"/>
<gene>
    <name evidence="2" type="ORF">RN51_01720</name>
</gene>
<dbReference type="PATRIC" id="fig|82380.10.peg.1729"/>
<feature type="transmembrane region" description="Helical" evidence="1">
    <location>
        <begin position="120"/>
        <end position="142"/>
    </location>
</feature>
<evidence type="ECO:0000313" key="2">
    <source>
        <dbReference type="EMBL" id="KJL22974.1"/>
    </source>
</evidence>
<keyword evidence="1" id="KW-0472">Membrane</keyword>
<comment type="caution">
    <text evidence="2">The sequence shown here is derived from an EMBL/GenBank/DDBJ whole genome shotgun (WGS) entry which is preliminary data.</text>
</comment>
<organism evidence="2 3">
    <name type="scientific">Microbacterium oxydans</name>
    <dbReference type="NCBI Taxonomy" id="82380"/>
    <lineage>
        <taxon>Bacteria</taxon>
        <taxon>Bacillati</taxon>
        <taxon>Actinomycetota</taxon>
        <taxon>Actinomycetes</taxon>
        <taxon>Micrococcales</taxon>
        <taxon>Microbacteriaceae</taxon>
        <taxon>Microbacterium</taxon>
    </lineage>
</organism>
<feature type="transmembrane region" description="Helical" evidence="1">
    <location>
        <begin position="36"/>
        <end position="64"/>
    </location>
</feature>
<protein>
    <submittedName>
        <fullName evidence="2">Uncharacterized protein</fullName>
    </submittedName>
</protein>
<evidence type="ECO:0000256" key="1">
    <source>
        <dbReference type="SAM" id="Phobius"/>
    </source>
</evidence>